<gene>
    <name evidence="2" type="ORF">PG991_011740</name>
</gene>
<organism evidence="2 3">
    <name type="scientific">Apiospora marii</name>
    <dbReference type="NCBI Taxonomy" id="335849"/>
    <lineage>
        <taxon>Eukaryota</taxon>
        <taxon>Fungi</taxon>
        <taxon>Dikarya</taxon>
        <taxon>Ascomycota</taxon>
        <taxon>Pezizomycotina</taxon>
        <taxon>Sordariomycetes</taxon>
        <taxon>Xylariomycetidae</taxon>
        <taxon>Amphisphaeriales</taxon>
        <taxon>Apiosporaceae</taxon>
        <taxon>Apiospora</taxon>
    </lineage>
</organism>
<feature type="compositionally biased region" description="Polar residues" evidence="1">
    <location>
        <begin position="141"/>
        <end position="154"/>
    </location>
</feature>
<feature type="region of interest" description="Disordered" evidence="1">
    <location>
        <begin position="136"/>
        <end position="176"/>
    </location>
</feature>
<comment type="caution">
    <text evidence="2">The sequence shown here is derived from an EMBL/GenBank/DDBJ whole genome shotgun (WGS) entry which is preliminary data.</text>
</comment>
<evidence type="ECO:0000256" key="1">
    <source>
        <dbReference type="SAM" id="MobiDB-lite"/>
    </source>
</evidence>
<evidence type="ECO:0000313" key="2">
    <source>
        <dbReference type="EMBL" id="KAK8009189.1"/>
    </source>
</evidence>
<evidence type="ECO:0000313" key="3">
    <source>
        <dbReference type="Proteomes" id="UP001396898"/>
    </source>
</evidence>
<name>A0ABR1RF09_9PEZI</name>
<dbReference type="Proteomes" id="UP001396898">
    <property type="component" value="Unassembled WGS sequence"/>
</dbReference>
<proteinExistence type="predicted"/>
<accession>A0ABR1RF09</accession>
<protein>
    <submittedName>
        <fullName evidence="2">Uncharacterized protein</fullName>
    </submittedName>
</protein>
<feature type="compositionally biased region" description="Basic and acidic residues" evidence="1">
    <location>
        <begin position="155"/>
        <end position="176"/>
    </location>
</feature>
<keyword evidence="3" id="KW-1185">Reference proteome</keyword>
<sequence length="176" mass="19896">MAEQIAAISSAVLDNMRVGSRPTDCLRIVSNPSRPWFLFDEEKAMLEAEKEQDDEAAQATLEKYLHFTNSCYENTRRRLVHLLVCWEKLMVEKDTFDKNNQRLGEPLVTGLTAREFATLYSIISRRAIVGCPKIPEDNVRHNITTGPAETSGQESVKRERLDDPGEEGSKKAKVDA</sequence>
<dbReference type="EMBL" id="JAQQWI010000016">
    <property type="protein sequence ID" value="KAK8009189.1"/>
    <property type="molecule type" value="Genomic_DNA"/>
</dbReference>
<reference evidence="2 3" key="1">
    <citation type="submission" date="2023-01" db="EMBL/GenBank/DDBJ databases">
        <title>Analysis of 21 Apiospora genomes using comparative genomics revels a genus with tremendous synthesis potential of carbohydrate active enzymes and secondary metabolites.</title>
        <authorList>
            <person name="Sorensen T."/>
        </authorList>
    </citation>
    <scope>NUCLEOTIDE SEQUENCE [LARGE SCALE GENOMIC DNA]</scope>
    <source>
        <strain evidence="2 3">CBS 20057</strain>
    </source>
</reference>